<dbReference type="Gene3D" id="3.40.50.1820">
    <property type="entry name" value="alpha/beta hydrolase"/>
    <property type="match status" value="1"/>
</dbReference>
<dbReference type="EMBL" id="VFIA01000071">
    <property type="protein sequence ID" value="MBC3794996.1"/>
    <property type="molecule type" value="Genomic_DNA"/>
</dbReference>
<proteinExistence type="predicted"/>
<organism evidence="2 3">
    <name type="scientific">Spirosoma utsteinense</name>
    <dbReference type="NCBI Taxonomy" id="2585773"/>
    <lineage>
        <taxon>Bacteria</taxon>
        <taxon>Pseudomonadati</taxon>
        <taxon>Bacteroidota</taxon>
        <taxon>Cytophagia</taxon>
        <taxon>Cytophagales</taxon>
        <taxon>Cytophagaceae</taxon>
        <taxon>Spirosoma</taxon>
    </lineage>
</organism>
<keyword evidence="3" id="KW-1185">Reference proteome</keyword>
<dbReference type="InterPro" id="IPR000383">
    <property type="entry name" value="Xaa-Pro-like_dom"/>
</dbReference>
<dbReference type="SUPFAM" id="SSF53474">
    <property type="entry name" value="alpha/beta-Hydrolases"/>
    <property type="match status" value="1"/>
</dbReference>
<reference evidence="2 3" key="1">
    <citation type="submission" date="2019-06" db="EMBL/GenBank/DDBJ databases">
        <title>Spirosoma utsteinense sp. nov. isolated from Antarctic ice-free soils.</title>
        <authorList>
            <person name="Tahon G."/>
        </authorList>
    </citation>
    <scope>NUCLEOTIDE SEQUENCE [LARGE SCALE GENOMIC DNA]</scope>
    <source>
        <strain evidence="2 3">LMG 31447</strain>
    </source>
</reference>
<dbReference type="Gene3D" id="1.10.10.800">
    <property type="match status" value="1"/>
</dbReference>
<dbReference type="InterPro" id="IPR051411">
    <property type="entry name" value="Polyketide_trans_af380"/>
</dbReference>
<evidence type="ECO:0000313" key="2">
    <source>
        <dbReference type="EMBL" id="MBC3794996.1"/>
    </source>
</evidence>
<dbReference type="RefSeq" id="WP_186742044.1">
    <property type="nucleotide sequence ID" value="NZ_VFIA01000071.1"/>
</dbReference>
<gene>
    <name evidence="2" type="ORF">FH603_5528</name>
</gene>
<dbReference type="PANTHER" id="PTHR47751:SF1">
    <property type="entry name" value="SUPERFAMILY HYDROLASE, PUTATIVE (AFU_ORTHOLOGUE AFUA_2G16580)-RELATED"/>
    <property type="match status" value="1"/>
</dbReference>
<comment type="caution">
    <text evidence="2">The sequence shown here is derived from an EMBL/GenBank/DDBJ whole genome shotgun (WGS) entry which is preliminary data.</text>
</comment>
<sequence length="302" mass="32880">MKPVKFKSNGLVLSGNLYYPENFQPGNEPTSAIVVGHPTSGVKEQTAGLYAKRLAANGFITLAFDAAYQGESEGMPRGFEDPTQRTEDFKSAVAFLTTLKEVDPKRIGVLGICGSGGYSLVATATDHTIKALATVSGVDIGDWYRKGSEDDQDPQVIQSMLDAAAADRLATLNGEAPGTYSLRITEEQANALGGINFEAWEYYCTDIGKHPNQTNFPPLSSLDRIAGFYSPSVAHLIAPRPVLLIAGAESQTLWLTKDAYEKSNEPKELYEINGATHFSLYYKEEHVNPAVVKLTEFFRSNL</sequence>
<dbReference type="PANTHER" id="PTHR47751">
    <property type="entry name" value="SUPERFAMILY HYDROLASE, PUTATIVE (AFU_ORTHOLOGUE AFUA_2G16580)-RELATED"/>
    <property type="match status" value="1"/>
</dbReference>
<feature type="domain" description="Xaa-Pro dipeptidyl-peptidase-like" evidence="1">
    <location>
        <begin position="10"/>
        <end position="147"/>
    </location>
</feature>
<dbReference type="InterPro" id="IPR029058">
    <property type="entry name" value="AB_hydrolase_fold"/>
</dbReference>
<evidence type="ECO:0000259" key="1">
    <source>
        <dbReference type="Pfam" id="PF02129"/>
    </source>
</evidence>
<dbReference type="Pfam" id="PF02129">
    <property type="entry name" value="Peptidase_S15"/>
    <property type="match status" value="1"/>
</dbReference>
<dbReference type="Proteomes" id="UP000700732">
    <property type="component" value="Unassembled WGS sequence"/>
</dbReference>
<accession>A0ABR6WG15</accession>
<protein>
    <recommendedName>
        <fullName evidence="1">Xaa-Pro dipeptidyl-peptidase-like domain-containing protein</fullName>
    </recommendedName>
</protein>
<name>A0ABR6WG15_9BACT</name>
<evidence type="ECO:0000313" key="3">
    <source>
        <dbReference type="Proteomes" id="UP000700732"/>
    </source>
</evidence>